<dbReference type="PANTHER" id="PTHR30093:SF44">
    <property type="entry name" value="TYPE II SECRETION SYSTEM CORE PROTEIN G"/>
    <property type="match status" value="1"/>
</dbReference>
<evidence type="ECO:0000256" key="2">
    <source>
        <dbReference type="ARBA" id="ARBA00022481"/>
    </source>
</evidence>
<proteinExistence type="predicted"/>
<dbReference type="InterPro" id="IPR012902">
    <property type="entry name" value="N_methyl_site"/>
</dbReference>
<dbReference type="InterPro" id="IPR045584">
    <property type="entry name" value="Pilin-like"/>
</dbReference>
<dbReference type="Gene3D" id="3.30.700.10">
    <property type="entry name" value="Glycoprotein, Type 4 Pilin"/>
    <property type="match status" value="1"/>
</dbReference>
<feature type="domain" description="Type II secretion system protein GspG C-terminal" evidence="7">
    <location>
        <begin position="48"/>
        <end position="145"/>
    </location>
</feature>
<evidence type="ECO:0000259" key="7">
    <source>
        <dbReference type="Pfam" id="PF08334"/>
    </source>
</evidence>
<dbReference type="PRINTS" id="PR00813">
    <property type="entry name" value="BCTERIALGSPG"/>
</dbReference>
<comment type="subcellular location">
    <subcellularLocation>
        <location evidence="1">Membrane</location>
        <topology evidence="1">Single-pass membrane protein</topology>
    </subcellularLocation>
</comment>
<dbReference type="PANTHER" id="PTHR30093">
    <property type="entry name" value="GENERAL SECRETION PATHWAY PROTEIN G"/>
    <property type="match status" value="1"/>
</dbReference>
<dbReference type="AlphaFoldDB" id="A0A2M7APR9"/>
<evidence type="ECO:0000256" key="6">
    <source>
        <dbReference type="SAM" id="Phobius"/>
    </source>
</evidence>
<evidence type="ECO:0000256" key="4">
    <source>
        <dbReference type="ARBA" id="ARBA00022989"/>
    </source>
</evidence>
<keyword evidence="2" id="KW-0488">Methylation</keyword>
<keyword evidence="4 6" id="KW-1133">Transmembrane helix</keyword>
<keyword evidence="5 6" id="KW-0472">Membrane</keyword>
<dbReference type="NCBIfam" id="TIGR02532">
    <property type="entry name" value="IV_pilin_GFxxxE"/>
    <property type="match status" value="1"/>
</dbReference>
<dbReference type="Pfam" id="PF07963">
    <property type="entry name" value="N_methyl"/>
    <property type="match status" value="1"/>
</dbReference>
<accession>A0A2M7APR9</accession>
<dbReference type="GO" id="GO:0015628">
    <property type="term" value="P:protein secretion by the type II secretion system"/>
    <property type="evidence" value="ECO:0007669"/>
    <property type="project" value="InterPro"/>
</dbReference>
<evidence type="ECO:0000256" key="3">
    <source>
        <dbReference type="ARBA" id="ARBA00022692"/>
    </source>
</evidence>
<dbReference type="SUPFAM" id="SSF54523">
    <property type="entry name" value="Pili subunits"/>
    <property type="match status" value="1"/>
</dbReference>
<dbReference type="InterPro" id="IPR013545">
    <property type="entry name" value="T2SS_protein-GspG_C"/>
</dbReference>
<organism evidence="8 9">
    <name type="scientific">candidate division WWE3 bacterium CG06_land_8_20_14_3_00_42_16</name>
    <dbReference type="NCBI Taxonomy" id="1975083"/>
    <lineage>
        <taxon>Bacteria</taxon>
        <taxon>Katanobacteria</taxon>
    </lineage>
</organism>
<name>A0A2M7APR9_UNCKA</name>
<evidence type="ECO:0000256" key="5">
    <source>
        <dbReference type="ARBA" id="ARBA00023136"/>
    </source>
</evidence>
<protein>
    <recommendedName>
        <fullName evidence="7">Type II secretion system protein GspG C-terminal domain-containing protein</fullName>
    </recommendedName>
</protein>
<evidence type="ECO:0000256" key="1">
    <source>
        <dbReference type="ARBA" id="ARBA00004167"/>
    </source>
</evidence>
<evidence type="ECO:0000313" key="9">
    <source>
        <dbReference type="Proteomes" id="UP000229916"/>
    </source>
</evidence>
<comment type="caution">
    <text evidence="8">The sequence shown here is derived from an EMBL/GenBank/DDBJ whole genome shotgun (WGS) entry which is preliminary data.</text>
</comment>
<gene>
    <name evidence="8" type="ORF">COS81_00555</name>
</gene>
<dbReference type="InterPro" id="IPR000983">
    <property type="entry name" value="Bac_GSPG_pilin"/>
</dbReference>
<dbReference type="EMBL" id="PEWD01000009">
    <property type="protein sequence ID" value="PIU69290.1"/>
    <property type="molecule type" value="Genomic_DNA"/>
</dbReference>
<dbReference type="Pfam" id="PF08334">
    <property type="entry name" value="T2SSG"/>
    <property type="match status" value="1"/>
</dbReference>
<evidence type="ECO:0000313" key="8">
    <source>
        <dbReference type="EMBL" id="PIU69290.1"/>
    </source>
</evidence>
<dbReference type="Proteomes" id="UP000229916">
    <property type="component" value="Unassembled WGS sequence"/>
</dbReference>
<feature type="transmembrane region" description="Helical" evidence="6">
    <location>
        <begin position="21"/>
        <end position="45"/>
    </location>
</feature>
<dbReference type="GO" id="GO:0016020">
    <property type="term" value="C:membrane"/>
    <property type="evidence" value="ECO:0007669"/>
    <property type="project" value="UniProtKB-SubCell"/>
</dbReference>
<sequence length="173" mass="19835">MKTMNRFFSFLKSRGITKQAGFTIIEILVVVVIIGILASIVVISFNSTLRKSRISQCKADEKEIETALEMYYNDFSTYPCPGHYYTVAPWIADPHTCLNNALKVNNHYLKKDFPVTDPWGNQYVWHWHPGSSECTFLMSFGPNGTGDWWAEHNCNQDDDDLDIFFPRPSDIGL</sequence>
<keyword evidence="3 6" id="KW-0812">Transmembrane</keyword>
<dbReference type="GO" id="GO:0015627">
    <property type="term" value="C:type II protein secretion system complex"/>
    <property type="evidence" value="ECO:0007669"/>
    <property type="project" value="InterPro"/>
</dbReference>
<reference evidence="9" key="1">
    <citation type="submission" date="2017-09" db="EMBL/GenBank/DDBJ databases">
        <title>Depth-based differentiation of microbial function through sediment-hosted aquifers and enrichment of novel symbionts in the deep terrestrial subsurface.</title>
        <authorList>
            <person name="Probst A.J."/>
            <person name="Ladd B."/>
            <person name="Jarett J.K."/>
            <person name="Geller-Mcgrath D.E."/>
            <person name="Sieber C.M.K."/>
            <person name="Emerson J.B."/>
            <person name="Anantharaman K."/>
            <person name="Thomas B.C."/>
            <person name="Malmstrom R."/>
            <person name="Stieglmeier M."/>
            <person name="Klingl A."/>
            <person name="Woyke T."/>
            <person name="Ryan C.M."/>
            <person name="Banfield J.F."/>
        </authorList>
    </citation>
    <scope>NUCLEOTIDE SEQUENCE [LARGE SCALE GENOMIC DNA]</scope>
</reference>